<comment type="caution">
    <text evidence="1">The sequence shown here is derived from an EMBL/GenBank/DDBJ whole genome shotgun (WGS) entry which is preliminary data.</text>
</comment>
<organism evidence="1 2">
    <name type="scientific">Trichonephila inaurata madagascariensis</name>
    <dbReference type="NCBI Taxonomy" id="2747483"/>
    <lineage>
        <taxon>Eukaryota</taxon>
        <taxon>Metazoa</taxon>
        <taxon>Ecdysozoa</taxon>
        <taxon>Arthropoda</taxon>
        <taxon>Chelicerata</taxon>
        <taxon>Arachnida</taxon>
        <taxon>Araneae</taxon>
        <taxon>Araneomorphae</taxon>
        <taxon>Entelegynae</taxon>
        <taxon>Araneoidea</taxon>
        <taxon>Nephilidae</taxon>
        <taxon>Trichonephila</taxon>
        <taxon>Trichonephila inaurata</taxon>
    </lineage>
</organism>
<reference evidence="1" key="1">
    <citation type="submission" date="2020-08" db="EMBL/GenBank/DDBJ databases">
        <title>Multicomponent nature underlies the extraordinary mechanical properties of spider dragline silk.</title>
        <authorList>
            <person name="Kono N."/>
            <person name="Nakamura H."/>
            <person name="Mori M."/>
            <person name="Yoshida Y."/>
            <person name="Ohtoshi R."/>
            <person name="Malay A.D."/>
            <person name="Moran D.A.P."/>
            <person name="Tomita M."/>
            <person name="Numata K."/>
            <person name="Arakawa K."/>
        </authorList>
    </citation>
    <scope>NUCLEOTIDE SEQUENCE</scope>
</reference>
<name>A0A8X7CHI6_9ARAC</name>
<dbReference type="EMBL" id="BMAV01015810">
    <property type="protein sequence ID" value="GFY66065.1"/>
    <property type="molecule type" value="Genomic_DNA"/>
</dbReference>
<gene>
    <name evidence="1" type="ORF">TNIN_394081</name>
</gene>
<evidence type="ECO:0000313" key="1">
    <source>
        <dbReference type="EMBL" id="GFY66065.1"/>
    </source>
</evidence>
<dbReference type="Proteomes" id="UP000886998">
    <property type="component" value="Unassembled WGS sequence"/>
</dbReference>
<sequence length="98" mass="11261">MESSGPWQVKQGGLRTSFTKTANVLKAELVNVEFSVDLVCKFTKLQSVYLNIKILDLLAEDVKSLENYITNEIKDREIYSDDFKTLSWQVGERLRISD</sequence>
<evidence type="ECO:0000313" key="2">
    <source>
        <dbReference type="Proteomes" id="UP000886998"/>
    </source>
</evidence>
<keyword evidence="2" id="KW-1185">Reference proteome</keyword>
<dbReference type="AlphaFoldDB" id="A0A8X7CHI6"/>
<protein>
    <submittedName>
        <fullName evidence="1">Uncharacterized protein</fullName>
    </submittedName>
</protein>
<accession>A0A8X7CHI6</accession>
<dbReference type="OrthoDB" id="10366784at2759"/>
<proteinExistence type="predicted"/>